<dbReference type="Proteomes" id="UP001264519">
    <property type="component" value="Unassembled WGS sequence"/>
</dbReference>
<sequence>MNRPTNAQLAAQRDHLARLLHDARHELIKLGAASPGAQRVIRESWPALAGERQRRAGVAKRERQQRGNGQ</sequence>
<evidence type="ECO:0000256" key="1">
    <source>
        <dbReference type="SAM" id="MobiDB-lite"/>
    </source>
</evidence>
<name>A0ABU1G2T3_9GAMM</name>
<dbReference type="EMBL" id="JARWAK010000008">
    <property type="protein sequence ID" value="MDR5867251.1"/>
    <property type="molecule type" value="Genomic_DNA"/>
</dbReference>
<reference evidence="2 3" key="1">
    <citation type="submission" date="2023-04" db="EMBL/GenBank/DDBJ databases">
        <title>A long-awaited taxogenomic arrangement of the family Halomonadaceae.</title>
        <authorList>
            <person name="De La Haba R."/>
            <person name="Chuvochina M."/>
            <person name="Wittouck S."/>
            <person name="Arahal D.R."/>
            <person name="Sanchez-Porro C."/>
            <person name="Hugenholtz P."/>
            <person name="Ventosa A."/>
        </authorList>
    </citation>
    <scope>NUCLEOTIDE SEQUENCE [LARGE SCALE GENOMIC DNA]</scope>
    <source>
        <strain evidence="2 3">DSM 23530</strain>
    </source>
</reference>
<dbReference type="RefSeq" id="WP_309652844.1">
    <property type="nucleotide sequence ID" value="NZ_JARWAK010000008.1"/>
</dbReference>
<proteinExistence type="predicted"/>
<keyword evidence="3" id="KW-1185">Reference proteome</keyword>
<organism evidence="2 3">
    <name type="scientific">Halomonas koreensis</name>
    <dbReference type="NCBI Taxonomy" id="245385"/>
    <lineage>
        <taxon>Bacteria</taxon>
        <taxon>Pseudomonadati</taxon>
        <taxon>Pseudomonadota</taxon>
        <taxon>Gammaproteobacteria</taxon>
        <taxon>Oceanospirillales</taxon>
        <taxon>Halomonadaceae</taxon>
        <taxon>Halomonas</taxon>
    </lineage>
</organism>
<gene>
    <name evidence="2" type="ORF">QC818_10660</name>
</gene>
<feature type="region of interest" description="Disordered" evidence="1">
    <location>
        <begin position="45"/>
        <end position="70"/>
    </location>
</feature>
<feature type="compositionally biased region" description="Basic and acidic residues" evidence="1">
    <location>
        <begin position="51"/>
        <end position="70"/>
    </location>
</feature>
<protein>
    <submittedName>
        <fullName evidence="2">Uncharacterized protein</fullName>
    </submittedName>
</protein>
<comment type="caution">
    <text evidence="2">The sequence shown here is derived from an EMBL/GenBank/DDBJ whole genome shotgun (WGS) entry which is preliminary data.</text>
</comment>
<evidence type="ECO:0000313" key="3">
    <source>
        <dbReference type="Proteomes" id="UP001264519"/>
    </source>
</evidence>
<accession>A0ABU1G2T3</accession>
<evidence type="ECO:0000313" key="2">
    <source>
        <dbReference type="EMBL" id="MDR5867251.1"/>
    </source>
</evidence>